<dbReference type="Proteomes" id="UP000001055">
    <property type="component" value="Unassembled WGS sequence"/>
</dbReference>
<reference evidence="3" key="1">
    <citation type="journal article" date="2007" name="Plant Cell">
        <title>Dothideomycete-plant interactions illuminated by genome sequencing and EST analysis of the wheat pathogen Stagonospora nodorum.</title>
        <authorList>
            <person name="Hane J.K."/>
            <person name="Lowe R.G."/>
            <person name="Solomon P.S."/>
            <person name="Tan K.C."/>
            <person name="Schoch C.L."/>
            <person name="Spatafora J.W."/>
            <person name="Crous P.W."/>
            <person name="Kodira C."/>
            <person name="Birren B.W."/>
            <person name="Galagan J.E."/>
            <person name="Torriani S.F."/>
            <person name="McDonald B.A."/>
            <person name="Oliver R.P."/>
        </authorList>
    </citation>
    <scope>NUCLEOTIDE SEQUENCE [LARGE SCALE GENOMIC DNA]</scope>
    <source>
        <strain evidence="3">SN15 / ATCC MYA-4574 / FGSC 10173</strain>
    </source>
</reference>
<protein>
    <recommendedName>
        <fullName evidence="1">F-box domain-containing protein</fullName>
    </recommendedName>
</protein>
<evidence type="ECO:0000313" key="3">
    <source>
        <dbReference type="Proteomes" id="UP000001055"/>
    </source>
</evidence>
<dbReference type="InParanoid" id="Q0U3C5"/>
<gene>
    <name evidence="2" type="ORF">SNOG_13739</name>
</gene>
<dbReference type="VEuPathDB" id="FungiDB:JI435_420440"/>
<dbReference type="PROSITE" id="PS50181">
    <property type="entry name" value="FBOX"/>
    <property type="match status" value="1"/>
</dbReference>
<accession>Q0U3C5</accession>
<sequence length="281" mass="31907">MPNLHSLPNELILSIASHVPPPALHSLALTNRRLHALTLSSLYFSFSSQYRNFSPQNAALLLRTVASSARKANFVKHIHWAADVYVASQPRSHTPAVRDFVQRRERFASLAPDRLLEAVCRAGEYEPTSVPMSERWFLEFFLSFVPGVTELQVGGAWLWDDDVYWFTSGGFRFEKVVLKGPLRVENVVPLLQLPTLRVLWLTEVVELRRESGVVFPWEKAETRIEYPAGTCRVEDLSMSESYISSEKLVKVLDAITALRCFKYDHQETELVAEDEEGAGET</sequence>
<dbReference type="GeneID" id="5980868"/>
<dbReference type="VEuPathDB" id="FungiDB:JI435_137390"/>
<dbReference type="SUPFAM" id="SSF81383">
    <property type="entry name" value="F-box domain"/>
    <property type="match status" value="1"/>
</dbReference>
<dbReference type="AlphaFoldDB" id="Q0U3C5"/>
<organism evidence="2 3">
    <name type="scientific">Phaeosphaeria nodorum (strain SN15 / ATCC MYA-4574 / FGSC 10173)</name>
    <name type="common">Glume blotch fungus</name>
    <name type="synonym">Parastagonospora nodorum</name>
    <dbReference type="NCBI Taxonomy" id="321614"/>
    <lineage>
        <taxon>Eukaryota</taxon>
        <taxon>Fungi</taxon>
        <taxon>Dikarya</taxon>
        <taxon>Ascomycota</taxon>
        <taxon>Pezizomycotina</taxon>
        <taxon>Dothideomycetes</taxon>
        <taxon>Pleosporomycetidae</taxon>
        <taxon>Pleosporales</taxon>
        <taxon>Pleosporineae</taxon>
        <taxon>Phaeosphaeriaceae</taxon>
        <taxon>Parastagonospora</taxon>
    </lineage>
</organism>
<dbReference type="EMBL" id="CH445352">
    <property type="protein sequence ID" value="EAT78763.2"/>
    <property type="molecule type" value="Genomic_DNA"/>
</dbReference>
<dbReference type="InterPro" id="IPR001810">
    <property type="entry name" value="F-box_dom"/>
</dbReference>
<name>Q0U3C5_PHANO</name>
<proteinExistence type="predicted"/>
<evidence type="ECO:0000313" key="2">
    <source>
        <dbReference type="EMBL" id="EAT78763.2"/>
    </source>
</evidence>
<dbReference type="KEGG" id="pno:SNOG_13739"/>
<dbReference type="InterPro" id="IPR036047">
    <property type="entry name" value="F-box-like_dom_sf"/>
</dbReference>
<evidence type="ECO:0000259" key="1">
    <source>
        <dbReference type="PROSITE" id="PS50181"/>
    </source>
</evidence>
<feature type="domain" description="F-box" evidence="1">
    <location>
        <begin position="1"/>
        <end position="53"/>
    </location>
</feature>
<dbReference type="Pfam" id="PF12937">
    <property type="entry name" value="F-box-like"/>
    <property type="match status" value="1"/>
</dbReference>
<dbReference type="RefSeq" id="XP_001803946.1">
    <property type="nucleotide sequence ID" value="XM_001803894.1"/>
</dbReference>